<dbReference type="EMBL" id="CAEZYW010000186">
    <property type="protein sequence ID" value="CAB4748732.1"/>
    <property type="molecule type" value="Genomic_DNA"/>
</dbReference>
<accession>A0A6J6T3Y6</accession>
<organism evidence="2">
    <name type="scientific">freshwater metagenome</name>
    <dbReference type="NCBI Taxonomy" id="449393"/>
    <lineage>
        <taxon>unclassified sequences</taxon>
        <taxon>metagenomes</taxon>
        <taxon>ecological metagenomes</taxon>
    </lineage>
</organism>
<keyword evidence="1" id="KW-1133">Transmembrane helix</keyword>
<dbReference type="EMBL" id="CAFBOM010000041">
    <property type="protein sequence ID" value="CAB4978928.1"/>
    <property type="molecule type" value="Genomic_DNA"/>
</dbReference>
<evidence type="ECO:0000313" key="3">
    <source>
        <dbReference type="EMBL" id="CAB4748732.1"/>
    </source>
</evidence>
<keyword evidence="1" id="KW-0472">Membrane</keyword>
<reference evidence="2" key="1">
    <citation type="submission" date="2020-05" db="EMBL/GenBank/DDBJ databases">
        <authorList>
            <person name="Chiriac C."/>
            <person name="Salcher M."/>
            <person name="Ghai R."/>
            <person name="Kavagutti S V."/>
        </authorList>
    </citation>
    <scope>NUCLEOTIDE SEQUENCE</scope>
</reference>
<dbReference type="EMBL" id="CAFBPD010000035">
    <property type="protein sequence ID" value="CAB5000570.1"/>
    <property type="molecule type" value="Genomic_DNA"/>
</dbReference>
<dbReference type="Pfam" id="PF14584">
    <property type="entry name" value="DUF4446"/>
    <property type="match status" value="1"/>
</dbReference>
<dbReference type="AlphaFoldDB" id="A0A6J6T3Y6"/>
<evidence type="ECO:0000313" key="2">
    <source>
        <dbReference type="EMBL" id="CAB4741655.1"/>
    </source>
</evidence>
<evidence type="ECO:0000256" key="1">
    <source>
        <dbReference type="SAM" id="Phobius"/>
    </source>
</evidence>
<proteinExistence type="predicted"/>
<name>A0A6J6T3Y6_9ZZZZ</name>
<evidence type="ECO:0000313" key="5">
    <source>
        <dbReference type="EMBL" id="CAB5000570.1"/>
    </source>
</evidence>
<protein>
    <submittedName>
        <fullName evidence="2">Unannotated protein</fullName>
    </submittedName>
</protein>
<sequence length="163" mass="17709">MIIDPANSGILIIAALSIGLVGVVLGLFAVIRLSWLRRTYALLQVSEGRETFVDVVARTIEEFRVLRGDVHALDRELANTRGELREALRHVSVVRYDAFGDMAGRFSFSAALLDDQGDGLILTSIHGRAETRTYLKGIKGGSSEVGLSPEEIEAVKIARGDDS</sequence>
<dbReference type="EMBL" id="CAEZYZ010000040">
    <property type="protein sequence ID" value="CAB4741655.1"/>
    <property type="molecule type" value="Genomic_DNA"/>
</dbReference>
<feature type="transmembrane region" description="Helical" evidence="1">
    <location>
        <begin position="6"/>
        <end position="31"/>
    </location>
</feature>
<dbReference type="InterPro" id="IPR027981">
    <property type="entry name" value="DUF4446"/>
</dbReference>
<evidence type="ECO:0000313" key="4">
    <source>
        <dbReference type="EMBL" id="CAB4978928.1"/>
    </source>
</evidence>
<keyword evidence="1" id="KW-0812">Transmembrane</keyword>
<gene>
    <name evidence="3" type="ORF">UFOPK2786_01173</name>
    <name evidence="2" type="ORF">UFOPK2810_00361</name>
    <name evidence="4" type="ORF">UFOPK3957_00368</name>
    <name evidence="5" type="ORF">UFOPK4061_00292</name>
</gene>